<evidence type="ECO:0000256" key="7">
    <source>
        <dbReference type="ARBA" id="ARBA00023014"/>
    </source>
</evidence>
<keyword evidence="7" id="KW-0411">Iron-sulfur</keyword>
<dbReference type="SFLD" id="SFLDS00029">
    <property type="entry name" value="Radical_SAM"/>
    <property type="match status" value="1"/>
</dbReference>
<keyword evidence="4" id="KW-0479">Metal-binding</keyword>
<keyword evidence="10" id="KW-1185">Reference proteome</keyword>
<dbReference type="Proteomes" id="UP000767854">
    <property type="component" value="Unassembled WGS sequence"/>
</dbReference>
<keyword evidence="5" id="KW-0663">Pyridoxal phosphate</keyword>
<comment type="cofactor">
    <cofactor evidence="1">
        <name>pyridoxal 5'-phosphate</name>
        <dbReference type="ChEBI" id="CHEBI:597326"/>
    </cofactor>
</comment>
<evidence type="ECO:0000256" key="1">
    <source>
        <dbReference type="ARBA" id="ARBA00001933"/>
    </source>
</evidence>
<dbReference type="SUPFAM" id="SSF102114">
    <property type="entry name" value="Radical SAM enzymes"/>
    <property type="match status" value="1"/>
</dbReference>
<evidence type="ECO:0000313" key="10">
    <source>
        <dbReference type="Proteomes" id="UP000767854"/>
    </source>
</evidence>
<evidence type="ECO:0000256" key="2">
    <source>
        <dbReference type="ARBA" id="ARBA00022485"/>
    </source>
</evidence>
<dbReference type="NCBIfam" id="TIGR00238">
    <property type="entry name" value="KamA family radical SAM protein"/>
    <property type="match status" value="1"/>
</dbReference>
<dbReference type="CDD" id="cd01335">
    <property type="entry name" value="Radical_SAM"/>
    <property type="match status" value="1"/>
</dbReference>
<dbReference type="PANTHER" id="PTHR30538:SF0">
    <property type="entry name" value="L-LYSINE 2,3-AMINOMUTASE AQ_1632-RELATED"/>
    <property type="match status" value="1"/>
</dbReference>
<dbReference type="PROSITE" id="PS51918">
    <property type="entry name" value="RADICAL_SAM"/>
    <property type="match status" value="1"/>
</dbReference>
<feature type="domain" description="Radical SAM core" evidence="8">
    <location>
        <begin position="92"/>
        <end position="315"/>
    </location>
</feature>
<proteinExistence type="predicted"/>
<keyword evidence="3" id="KW-0949">S-adenosyl-L-methionine</keyword>
<sequence>MAWRDTWKNNVNTVEKLKDYIDIAPEDKQDYEKIIKNYPLSSTTYYLDLIDPEDPKDPIRLMSIPSIEEFDLSGDFDTSGEGQNTKMQGLQHKYHTTALLLSTNKCAMYCRHCFRKRLVGTANNETLSFINDAVDYIKAHKEINNVLITGGDSFMIENDLIETYLEELSKVPHIEFIRFGTRTPVVFPERIYDDKEFLGILRKYSEKKRIYVVTQFNHPKELTDEAMKSIKALHDINIIVNNQTVLLHGVNDKPEVMADLQNALVQKGIVPYYIFQCRPVKGVKNQFQLPLETAVHVVEEAKKLMHGHSKRIKFCMSHITGKIEILGVYKGEMMFKYHQAKNIENAGKIFSVNLDQDQAWLSEADIVFSE</sequence>
<dbReference type="InterPro" id="IPR013785">
    <property type="entry name" value="Aldolase_TIM"/>
</dbReference>
<name>A0ABS2MMC7_9FIRM</name>
<keyword evidence="6" id="KW-0408">Iron</keyword>
<evidence type="ECO:0000256" key="3">
    <source>
        <dbReference type="ARBA" id="ARBA00022691"/>
    </source>
</evidence>
<dbReference type="InterPro" id="IPR058240">
    <property type="entry name" value="rSAM_sf"/>
</dbReference>
<comment type="caution">
    <text evidence="9">The sequence shown here is derived from an EMBL/GenBank/DDBJ whole genome shotgun (WGS) entry which is preliminary data.</text>
</comment>
<dbReference type="InterPro" id="IPR007197">
    <property type="entry name" value="rSAM"/>
</dbReference>
<evidence type="ECO:0000313" key="9">
    <source>
        <dbReference type="EMBL" id="MBM7560538.1"/>
    </source>
</evidence>
<dbReference type="PIRSF" id="PIRSF004911">
    <property type="entry name" value="DUF160"/>
    <property type="match status" value="1"/>
</dbReference>
<evidence type="ECO:0000256" key="6">
    <source>
        <dbReference type="ARBA" id="ARBA00023004"/>
    </source>
</evidence>
<reference evidence="9 10" key="1">
    <citation type="submission" date="2021-01" db="EMBL/GenBank/DDBJ databases">
        <title>Genomic Encyclopedia of Type Strains, Phase IV (KMG-IV): sequencing the most valuable type-strain genomes for metagenomic binning, comparative biology and taxonomic classification.</title>
        <authorList>
            <person name="Goeker M."/>
        </authorList>
    </citation>
    <scope>NUCLEOTIDE SEQUENCE [LARGE SCALE GENOMIC DNA]</scope>
    <source>
        <strain evidence="9 10">DSM 24436</strain>
    </source>
</reference>
<protein>
    <submittedName>
        <fullName evidence="9">KamA family protein</fullName>
    </submittedName>
</protein>
<evidence type="ECO:0000256" key="5">
    <source>
        <dbReference type="ARBA" id="ARBA00022898"/>
    </source>
</evidence>
<evidence type="ECO:0000256" key="4">
    <source>
        <dbReference type="ARBA" id="ARBA00022723"/>
    </source>
</evidence>
<dbReference type="RefSeq" id="WP_204661053.1">
    <property type="nucleotide sequence ID" value="NZ_JAFBDT010000001.1"/>
</dbReference>
<dbReference type="Pfam" id="PF04055">
    <property type="entry name" value="Radical_SAM"/>
    <property type="match status" value="1"/>
</dbReference>
<evidence type="ECO:0000259" key="8">
    <source>
        <dbReference type="PROSITE" id="PS51918"/>
    </source>
</evidence>
<accession>A0ABS2MMC7</accession>
<dbReference type="PANTHER" id="PTHR30538">
    <property type="entry name" value="LYSINE 2,3-AMINOMUTASE-RELATED"/>
    <property type="match status" value="1"/>
</dbReference>
<dbReference type="EMBL" id="JAFBDT010000001">
    <property type="protein sequence ID" value="MBM7560538.1"/>
    <property type="molecule type" value="Genomic_DNA"/>
</dbReference>
<dbReference type="SFLD" id="SFLDG01070">
    <property type="entry name" value="PLP-dependent"/>
    <property type="match status" value="1"/>
</dbReference>
<gene>
    <name evidence="9" type="ORF">JOC49_000047</name>
</gene>
<keyword evidence="2" id="KW-0004">4Fe-4S</keyword>
<dbReference type="Gene3D" id="3.20.20.70">
    <property type="entry name" value="Aldolase class I"/>
    <property type="match status" value="1"/>
</dbReference>
<dbReference type="InterPro" id="IPR003739">
    <property type="entry name" value="Lys_aminomutase/Glu_NH3_mut"/>
</dbReference>
<organism evidence="9 10">
    <name type="scientific">Fusibacter tunisiensis</name>
    <dbReference type="NCBI Taxonomy" id="1008308"/>
    <lineage>
        <taxon>Bacteria</taxon>
        <taxon>Bacillati</taxon>
        <taxon>Bacillota</taxon>
        <taxon>Clostridia</taxon>
        <taxon>Eubacteriales</taxon>
        <taxon>Eubacteriales Family XII. Incertae Sedis</taxon>
        <taxon>Fusibacter</taxon>
    </lineage>
</organism>